<organism evidence="10 11">
    <name type="scientific">Chrysodeixis includens</name>
    <name type="common">Soybean looper</name>
    <name type="synonym">Pseudoplusia includens</name>
    <dbReference type="NCBI Taxonomy" id="689277"/>
    <lineage>
        <taxon>Eukaryota</taxon>
        <taxon>Metazoa</taxon>
        <taxon>Ecdysozoa</taxon>
        <taxon>Arthropoda</taxon>
        <taxon>Hexapoda</taxon>
        <taxon>Insecta</taxon>
        <taxon>Pterygota</taxon>
        <taxon>Neoptera</taxon>
        <taxon>Endopterygota</taxon>
        <taxon>Lepidoptera</taxon>
        <taxon>Glossata</taxon>
        <taxon>Ditrysia</taxon>
        <taxon>Noctuoidea</taxon>
        <taxon>Noctuidae</taxon>
        <taxon>Plusiinae</taxon>
        <taxon>Chrysodeixis</taxon>
    </lineage>
</organism>
<evidence type="ECO:0000256" key="5">
    <source>
        <dbReference type="ARBA" id="ARBA00023098"/>
    </source>
</evidence>
<dbReference type="OrthoDB" id="9974421at2759"/>
<accession>A0A9N8PZQ7</accession>
<gene>
    <name evidence="10" type="ORF">CINC_LOCUS4600</name>
</gene>
<keyword evidence="11" id="KW-1185">Reference proteome</keyword>
<feature type="region of interest" description="Disordered" evidence="7">
    <location>
        <begin position="102"/>
        <end position="128"/>
    </location>
</feature>
<dbReference type="SUPFAM" id="SSF53474">
    <property type="entry name" value="alpha/beta-Hydrolases"/>
    <property type="match status" value="1"/>
</dbReference>
<dbReference type="InterPro" id="IPR006693">
    <property type="entry name" value="AB_hydrolase_lipase"/>
</dbReference>
<evidence type="ECO:0000259" key="9">
    <source>
        <dbReference type="Pfam" id="PF04083"/>
    </source>
</evidence>
<dbReference type="InterPro" id="IPR029058">
    <property type="entry name" value="AB_hydrolase_fold"/>
</dbReference>
<keyword evidence="6" id="KW-0325">Glycoprotein</keyword>
<keyword evidence="5" id="KW-0443">Lipid metabolism</keyword>
<keyword evidence="4" id="KW-0442">Lipid degradation</keyword>
<feature type="chain" id="PRO_5040508708" description="Partial AB-hydrolase lipase domain-containing protein" evidence="8">
    <location>
        <begin position="19"/>
        <end position="597"/>
    </location>
</feature>
<dbReference type="AlphaFoldDB" id="A0A9N8PZQ7"/>
<evidence type="ECO:0000256" key="6">
    <source>
        <dbReference type="ARBA" id="ARBA00023180"/>
    </source>
</evidence>
<evidence type="ECO:0000256" key="3">
    <source>
        <dbReference type="ARBA" id="ARBA00022801"/>
    </source>
</evidence>
<evidence type="ECO:0000256" key="8">
    <source>
        <dbReference type="SAM" id="SignalP"/>
    </source>
</evidence>
<evidence type="ECO:0000313" key="10">
    <source>
        <dbReference type="EMBL" id="CAD0202945.1"/>
    </source>
</evidence>
<dbReference type="GO" id="GO:0016787">
    <property type="term" value="F:hydrolase activity"/>
    <property type="evidence" value="ECO:0007669"/>
    <property type="project" value="UniProtKB-KW"/>
</dbReference>
<evidence type="ECO:0000256" key="2">
    <source>
        <dbReference type="ARBA" id="ARBA00022729"/>
    </source>
</evidence>
<dbReference type="GO" id="GO:0016042">
    <property type="term" value="P:lipid catabolic process"/>
    <property type="evidence" value="ECO:0007669"/>
    <property type="project" value="UniProtKB-KW"/>
</dbReference>
<name>A0A9N8PZQ7_CHRIL</name>
<evidence type="ECO:0000256" key="4">
    <source>
        <dbReference type="ARBA" id="ARBA00022963"/>
    </source>
</evidence>
<feature type="signal peptide" evidence="8">
    <location>
        <begin position="1"/>
        <end position="18"/>
    </location>
</feature>
<dbReference type="Pfam" id="PF04083">
    <property type="entry name" value="Abhydro_lipase"/>
    <property type="match status" value="1"/>
</dbReference>
<protein>
    <recommendedName>
        <fullName evidence="9">Partial AB-hydrolase lipase domain-containing protein</fullName>
    </recommendedName>
</protein>
<keyword evidence="2 8" id="KW-0732">Signal</keyword>
<sequence>MKAACALVCLALAQGISGSIFKQQGRLVDGIDIQPLEYIDQQRQQWHQRPLTLQNQQNRDWSQSQELREQPVVGVSQYQQYQPAYQYMPTQDTQEQRIVYRRPQHSHHHHHEKAQHHTSSESSQESKEITYNVNQEPTLYDDNQMWNAAVQNSVMNQDTQNVQAFGDAIVWKGLQMAVGPNAPVQNEKDIEKIFGDARRAMKHIKETDKAKFHEVFELARQENNEDALLNATQLAQKYQYPIEEHTIITDDGYILTVFRMPPKKLVRDVQKRPVVFLMHGVLGSADDWLLMGPGKSLAYLLSDAGYDVWLGNARGNKYSRRHVSKSSAVWDFWQFSNDEIALHDLPAMIDFALEISQQEKLYYIGHSQGTTAFFALTATRPEYNNKIIMMYALSPMVYMSHVRSPLFRMIAPTSKFQQRLATQFGYGAFTPSKELIHTIGGAMCENEIGCKKVCSNLNFVMAGVNVDGMESNMLPIVMRHLPAGTSTKVIRQYGQGVASQEFRRFDYGSEVNQQAYGTQEPPKYDMTMVRAPVTLYYSKEDWLAHPQDVMRLQQELPNVTEAYKIPVDHFSNMDFQFSTRAPEVVYTRIIESMKNIH</sequence>
<keyword evidence="3" id="KW-0378">Hydrolase</keyword>
<dbReference type="Proteomes" id="UP001154114">
    <property type="component" value="Chromosome 18"/>
</dbReference>
<comment type="similarity">
    <text evidence="1">Belongs to the AB hydrolase superfamily. Lipase family.</text>
</comment>
<evidence type="ECO:0000256" key="7">
    <source>
        <dbReference type="SAM" id="MobiDB-lite"/>
    </source>
</evidence>
<dbReference type="EMBL" id="LR824021">
    <property type="protein sequence ID" value="CAD0202945.1"/>
    <property type="molecule type" value="Genomic_DNA"/>
</dbReference>
<dbReference type="Gene3D" id="3.40.50.1820">
    <property type="entry name" value="alpha/beta hydrolase"/>
    <property type="match status" value="1"/>
</dbReference>
<evidence type="ECO:0000313" key="11">
    <source>
        <dbReference type="Proteomes" id="UP001154114"/>
    </source>
</evidence>
<dbReference type="FunFam" id="3.40.50.1820:FF:000021">
    <property type="entry name" value="Lipase"/>
    <property type="match status" value="1"/>
</dbReference>
<proteinExistence type="inferred from homology"/>
<evidence type="ECO:0000256" key="1">
    <source>
        <dbReference type="ARBA" id="ARBA00010701"/>
    </source>
</evidence>
<reference evidence="10" key="1">
    <citation type="submission" date="2021-12" db="EMBL/GenBank/DDBJ databases">
        <authorList>
            <person name="King R."/>
        </authorList>
    </citation>
    <scope>NUCLEOTIDE SEQUENCE</scope>
</reference>
<feature type="domain" description="Partial AB-hydrolase lipase" evidence="9">
    <location>
        <begin position="232"/>
        <end position="291"/>
    </location>
</feature>
<dbReference type="PANTHER" id="PTHR11005">
    <property type="entry name" value="LYSOSOMAL ACID LIPASE-RELATED"/>
    <property type="match status" value="1"/>
</dbReference>
<feature type="compositionally biased region" description="Basic residues" evidence="7">
    <location>
        <begin position="102"/>
        <end position="116"/>
    </location>
</feature>